<dbReference type="GO" id="GO:0016836">
    <property type="term" value="F:hydro-lyase activity"/>
    <property type="evidence" value="ECO:0007669"/>
    <property type="project" value="TreeGrafter"/>
</dbReference>
<dbReference type="InterPro" id="IPR013341">
    <property type="entry name" value="Mandelate_racemase_N_dom"/>
</dbReference>
<dbReference type="InterPro" id="IPR046945">
    <property type="entry name" value="RHMD-like"/>
</dbReference>
<evidence type="ECO:0000256" key="3">
    <source>
        <dbReference type="ARBA" id="ARBA00022842"/>
    </source>
</evidence>
<dbReference type="AlphaFoldDB" id="A0A4Q7TJA9"/>
<dbReference type="PANTHER" id="PTHR13794">
    <property type="entry name" value="ENOLASE SUPERFAMILY, MANDELATE RACEMASE"/>
    <property type="match status" value="1"/>
</dbReference>
<protein>
    <submittedName>
        <fullName evidence="5">L-alanine-DL-glutamate epimerase-like enolase superfamily enzyme</fullName>
    </submittedName>
</protein>
<keyword evidence="6" id="KW-1185">Reference proteome</keyword>
<dbReference type="SUPFAM" id="SSF51604">
    <property type="entry name" value="Enolase C-terminal domain-like"/>
    <property type="match status" value="1"/>
</dbReference>
<dbReference type="PROSITE" id="PS00909">
    <property type="entry name" value="MR_MLE_2"/>
    <property type="match status" value="1"/>
</dbReference>
<dbReference type="InterPro" id="IPR029017">
    <property type="entry name" value="Enolase-like_N"/>
</dbReference>
<dbReference type="Proteomes" id="UP000292408">
    <property type="component" value="Unassembled WGS sequence"/>
</dbReference>
<dbReference type="GO" id="GO:0016052">
    <property type="term" value="P:carbohydrate catabolic process"/>
    <property type="evidence" value="ECO:0007669"/>
    <property type="project" value="TreeGrafter"/>
</dbReference>
<dbReference type="InterPro" id="IPR036849">
    <property type="entry name" value="Enolase-like_C_sf"/>
</dbReference>
<accession>A0A4Q7TJA9</accession>
<evidence type="ECO:0000256" key="1">
    <source>
        <dbReference type="ARBA" id="ARBA00001946"/>
    </source>
</evidence>
<comment type="cofactor">
    <cofactor evidence="1">
        <name>Mg(2+)</name>
        <dbReference type="ChEBI" id="CHEBI:18420"/>
    </cofactor>
</comment>
<keyword evidence="3" id="KW-0460">Magnesium</keyword>
<dbReference type="GO" id="GO:0000287">
    <property type="term" value="F:magnesium ion binding"/>
    <property type="evidence" value="ECO:0007669"/>
    <property type="project" value="TreeGrafter"/>
</dbReference>
<dbReference type="SFLD" id="SFLDS00001">
    <property type="entry name" value="Enolase"/>
    <property type="match status" value="1"/>
</dbReference>
<dbReference type="GO" id="GO:0009063">
    <property type="term" value="P:amino acid catabolic process"/>
    <property type="evidence" value="ECO:0007669"/>
    <property type="project" value="InterPro"/>
</dbReference>
<dbReference type="Gene3D" id="3.20.20.120">
    <property type="entry name" value="Enolase-like C-terminal domain"/>
    <property type="match status" value="1"/>
</dbReference>
<dbReference type="InterPro" id="IPR013342">
    <property type="entry name" value="Mandelate_racemase_C"/>
</dbReference>
<evidence type="ECO:0000259" key="4">
    <source>
        <dbReference type="SMART" id="SM00922"/>
    </source>
</evidence>
<proteinExistence type="predicted"/>
<dbReference type="Pfam" id="PF13378">
    <property type="entry name" value="MR_MLE_C"/>
    <property type="match status" value="1"/>
</dbReference>
<name>A0A4Q7TJA9_9MICO</name>
<evidence type="ECO:0000256" key="2">
    <source>
        <dbReference type="ARBA" id="ARBA00022723"/>
    </source>
</evidence>
<dbReference type="SMART" id="SM00922">
    <property type="entry name" value="MR_MLE"/>
    <property type="match status" value="1"/>
</dbReference>
<keyword evidence="2" id="KW-0479">Metal-binding</keyword>
<dbReference type="InterPro" id="IPR018110">
    <property type="entry name" value="Mandel_Rmase/mucon_lact_enz_CS"/>
</dbReference>
<dbReference type="InterPro" id="IPR029065">
    <property type="entry name" value="Enolase_C-like"/>
</dbReference>
<comment type="caution">
    <text evidence="5">The sequence shown here is derived from an EMBL/GenBank/DDBJ whole genome shotgun (WGS) entry which is preliminary data.</text>
</comment>
<dbReference type="PANTHER" id="PTHR13794:SF58">
    <property type="entry name" value="MITOCHONDRIAL ENOLASE SUPERFAMILY MEMBER 1"/>
    <property type="match status" value="1"/>
</dbReference>
<sequence length="365" mass="38877">MARIDSIRLRWLRGELGRPWATDVTGNHVIVVDVLLDDGTAGTGFSWTPHIGASAVHAFLRDELVPRALGRPAEPESLWIALWEEVHEAGGGGITSIALAGIDIALWDARARSAGRPLADEIGRHRDEVVAYGSGINLHYSTDELVAQSRRFVDAGNRAVKIKVGLPSLDDDVARVAAVREAIGPDVALRVDANQRWRLEQAIIAAHALAEYDIDWLEEPLRADDSLGHRELARHSPIPLAVGENLHTVHRFADLIASGTVGVAQPNVVRIGGITPFLQIARIASDAGVRLAPHLLPELSVPLALAVPAVECVEAVEGASLAELGVLDADSPVSIATGVARSTARTGLGLAFRPATDRDPREGLA</sequence>
<organism evidence="5 6">
    <name type="scientific">Microcella alkaliphila</name>
    <dbReference type="NCBI Taxonomy" id="279828"/>
    <lineage>
        <taxon>Bacteria</taxon>
        <taxon>Bacillati</taxon>
        <taxon>Actinomycetota</taxon>
        <taxon>Actinomycetes</taxon>
        <taxon>Micrococcales</taxon>
        <taxon>Microbacteriaceae</taxon>
        <taxon>Microcella</taxon>
    </lineage>
</organism>
<dbReference type="SUPFAM" id="SSF54826">
    <property type="entry name" value="Enolase N-terminal domain-like"/>
    <property type="match status" value="1"/>
</dbReference>
<dbReference type="Pfam" id="PF02746">
    <property type="entry name" value="MR_MLE_N"/>
    <property type="match status" value="1"/>
</dbReference>
<dbReference type="OrthoDB" id="9796450at2"/>
<dbReference type="RefSeq" id="WP_130282661.1">
    <property type="nucleotide sequence ID" value="NZ_SGXT01000015.1"/>
</dbReference>
<dbReference type="Gene3D" id="3.30.390.10">
    <property type="entry name" value="Enolase-like, N-terminal domain"/>
    <property type="match status" value="1"/>
</dbReference>
<gene>
    <name evidence="5" type="ORF">EV140_1538</name>
</gene>
<dbReference type="CDD" id="cd03316">
    <property type="entry name" value="MR_like"/>
    <property type="match status" value="1"/>
</dbReference>
<reference evidence="5 6" key="1">
    <citation type="journal article" date="2015" name="Stand. Genomic Sci.">
        <title>Genomic Encyclopedia of Bacterial and Archaeal Type Strains, Phase III: the genomes of soil and plant-associated and newly described type strains.</title>
        <authorList>
            <person name="Whitman W.B."/>
            <person name="Woyke T."/>
            <person name="Klenk H.P."/>
            <person name="Zhou Y."/>
            <person name="Lilburn T.G."/>
            <person name="Beck B.J."/>
            <person name="De Vos P."/>
            <person name="Vandamme P."/>
            <person name="Eisen J.A."/>
            <person name="Garrity G."/>
            <person name="Hugenholtz P."/>
            <person name="Kyrpides N.C."/>
        </authorList>
    </citation>
    <scope>NUCLEOTIDE SEQUENCE [LARGE SCALE GENOMIC DNA]</scope>
    <source>
        <strain evidence="5 6">AC4r</strain>
    </source>
</reference>
<evidence type="ECO:0000313" key="6">
    <source>
        <dbReference type="Proteomes" id="UP000292408"/>
    </source>
</evidence>
<dbReference type="EMBL" id="SGXT01000015">
    <property type="protein sequence ID" value="RZT59558.1"/>
    <property type="molecule type" value="Genomic_DNA"/>
</dbReference>
<evidence type="ECO:0000313" key="5">
    <source>
        <dbReference type="EMBL" id="RZT59558.1"/>
    </source>
</evidence>
<feature type="domain" description="Mandelate racemase/muconate lactonizing enzyme C-terminal" evidence="4">
    <location>
        <begin position="142"/>
        <end position="239"/>
    </location>
</feature>